<sequence length="310" mass="35638">MCLSGVSEALTLFLGEEQLEKKHLWMVIAGLVLLNCVTLAFLLFRDDGSNGEAVAKVGKDKITRQEWLSEMEVRYGKSTLNELIDQKVIENAGKKYGINISDQAVDRELKMVKTMYGSDFSEQTTEDKWRRQIKNNLILEELLTKDVAVSEEEMKQYYEQNSSQFNVPDSYRISQIVVKTKEEAEQTLKELEQGSSFSVLAMERSIDEFTANQGGNAGYISEDDEHIAEDFLKQVKNLKQGEWSKAIKTEEGYAVVKLHEHLKGESYSYKEVKNLIRRQIALEQMDVPVSAKPFWKETDVEWFYGEEEVQ</sequence>
<evidence type="ECO:0000256" key="1">
    <source>
        <dbReference type="ARBA" id="ARBA00000971"/>
    </source>
</evidence>
<reference evidence="9 10" key="1">
    <citation type="journal article" date="2015" name="Stand. Genomic Sci.">
        <title>Genomic Encyclopedia of Bacterial and Archaeal Type Strains, Phase III: the genomes of soil and plant-associated and newly described type strains.</title>
        <authorList>
            <person name="Whitman W.B."/>
            <person name="Woyke T."/>
            <person name="Klenk H.P."/>
            <person name="Zhou Y."/>
            <person name="Lilburn T.G."/>
            <person name="Beck B.J."/>
            <person name="De Vos P."/>
            <person name="Vandamme P."/>
            <person name="Eisen J.A."/>
            <person name="Garrity G."/>
            <person name="Hugenholtz P."/>
            <person name="Kyrpides N.C."/>
        </authorList>
    </citation>
    <scope>NUCLEOTIDE SEQUENCE [LARGE SCALE GENOMIC DNA]</scope>
    <source>
        <strain evidence="9 10">CGMCC 1.10115</strain>
    </source>
</reference>
<evidence type="ECO:0000256" key="7">
    <source>
        <dbReference type="SAM" id="Phobius"/>
    </source>
</evidence>
<dbReference type="AlphaFoldDB" id="A0A562J7M5"/>
<accession>A0A562J7M5</accession>
<gene>
    <name evidence="9" type="ORF">IQ19_05070</name>
</gene>
<feature type="transmembrane region" description="Helical" evidence="7">
    <location>
        <begin position="24"/>
        <end position="44"/>
    </location>
</feature>
<dbReference type="SUPFAM" id="SSF54534">
    <property type="entry name" value="FKBP-like"/>
    <property type="match status" value="1"/>
</dbReference>
<evidence type="ECO:0000256" key="5">
    <source>
        <dbReference type="ARBA" id="ARBA00023235"/>
    </source>
</evidence>
<evidence type="ECO:0000313" key="9">
    <source>
        <dbReference type="EMBL" id="TWH79179.1"/>
    </source>
</evidence>
<dbReference type="PROSITE" id="PS50198">
    <property type="entry name" value="PPIC_PPIASE_2"/>
    <property type="match status" value="1"/>
</dbReference>
<dbReference type="Proteomes" id="UP000318667">
    <property type="component" value="Unassembled WGS sequence"/>
</dbReference>
<keyword evidence="3" id="KW-0732">Signal</keyword>
<evidence type="ECO:0000256" key="4">
    <source>
        <dbReference type="ARBA" id="ARBA00023110"/>
    </source>
</evidence>
<dbReference type="PANTHER" id="PTHR47245">
    <property type="entry name" value="PEPTIDYLPROLYL ISOMERASE"/>
    <property type="match status" value="1"/>
</dbReference>
<keyword evidence="5 6" id="KW-0413">Isomerase</keyword>
<dbReference type="InterPro" id="IPR046357">
    <property type="entry name" value="PPIase_dom_sf"/>
</dbReference>
<dbReference type="EC" id="5.2.1.8" evidence="2"/>
<keyword evidence="7" id="KW-0812">Transmembrane</keyword>
<evidence type="ECO:0000256" key="2">
    <source>
        <dbReference type="ARBA" id="ARBA00013194"/>
    </source>
</evidence>
<dbReference type="GO" id="GO:0003755">
    <property type="term" value="F:peptidyl-prolyl cis-trans isomerase activity"/>
    <property type="evidence" value="ECO:0007669"/>
    <property type="project" value="UniProtKB-KW"/>
</dbReference>
<dbReference type="InterPro" id="IPR050245">
    <property type="entry name" value="PrsA_foldase"/>
</dbReference>
<name>A0A562J7M5_9BACI</name>
<dbReference type="Gene3D" id="1.10.4030.10">
    <property type="entry name" value="Porin chaperone SurA, peptide-binding domain"/>
    <property type="match status" value="1"/>
</dbReference>
<dbReference type="SUPFAM" id="SSF109998">
    <property type="entry name" value="Triger factor/SurA peptide-binding domain-like"/>
    <property type="match status" value="1"/>
</dbReference>
<keyword evidence="10" id="KW-1185">Reference proteome</keyword>
<feature type="domain" description="PpiC" evidence="8">
    <location>
        <begin position="168"/>
        <end position="260"/>
    </location>
</feature>
<protein>
    <recommendedName>
        <fullName evidence="2">peptidylprolyl isomerase</fullName>
        <ecNumber evidence="2">5.2.1.8</ecNumber>
    </recommendedName>
</protein>
<dbReference type="InterPro" id="IPR000297">
    <property type="entry name" value="PPIase_PpiC"/>
</dbReference>
<evidence type="ECO:0000256" key="3">
    <source>
        <dbReference type="ARBA" id="ARBA00022729"/>
    </source>
</evidence>
<dbReference type="InterPro" id="IPR027304">
    <property type="entry name" value="Trigger_fact/SurA_dom_sf"/>
</dbReference>
<keyword evidence="4 6" id="KW-0697">Rotamase</keyword>
<dbReference type="Pfam" id="PF13145">
    <property type="entry name" value="Rotamase_2"/>
    <property type="match status" value="1"/>
</dbReference>
<dbReference type="Gene3D" id="3.10.50.40">
    <property type="match status" value="1"/>
</dbReference>
<evidence type="ECO:0000313" key="10">
    <source>
        <dbReference type="Proteomes" id="UP000318667"/>
    </source>
</evidence>
<comment type="caution">
    <text evidence="9">The sequence shown here is derived from an EMBL/GenBank/DDBJ whole genome shotgun (WGS) entry which is preliminary data.</text>
</comment>
<dbReference type="EMBL" id="VLKI01000025">
    <property type="protein sequence ID" value="TWH79179.1"/>
    <property type="molecule type" value="Genomic_DNA"/>
</dbReference>
<dbReference type="Pfam" id="PF13624">
    <property type="entry name" value="SurA_N_3"/>
    <property type="match status" value="1"/>
</dbReference>
<keyword evidence="7" id="KW-0472">Membrane</keyword>
<organism evidence="9 10">
    <name type="scientific">Cytobacillus oceanisediminis</name>
    <dbReference type="NCBI Taxonomy" id="665099"/>
    <lineage>
        <taxon>Bacteria</taxon>
        <taxon>Bacillati</taxon>
        <taxon>Bacillota</taxon>
        <taxon>Bacilli</taxon>
        <taxon>Bacillales</taxon>
        <taxon>Bacillaceae</taxon>
        <taxon>Cytobacillus</taxon>
    </lineage>
</organism>
<keyword evidence="7" id="KW-1133">Transmembrane helix</keyword>
<dbReference type="PANTHER" id="PTHR47245:SF1">
    <property type="entry name" value="FOLDASE PROTEIN PRSA"/>
    <property type="match status" value="1"/>
</dbReference>
<evidence type="ECO:0000259" key="8">
    <source>
        <dbReference type="PROSITE" id="PS50198"/>
    </source>
</evidence>
<proteinExistence type="predicted"/>
<comment type="catalytic activity">
    <reaction evidence="1">
        <text>[protein]-peptidylproline (omega=180) = [protein]-peptidylproline (omega=0)</text>
        <dbReference type="Rhea" id="RHEA:16237"/>
        <dbReference type="Rhea" id="RHEA-COMP:10747"/>
        <dbReference type="Rhea" id="RHEA-COMP:10748"/>
        <dbReference type="ChEBI" id="CHEBI:83833"/>
        <dbReference type="ChEBI" id="CHEBI:83834"/>
        <dbReference type="EC" id="5.2.1.8"/>
    </reaction>
</comment>
<evidence type="ECO:0000256" key="6">
    <source>
        <dbReference type="PROSITE-ProRule" id="PRU00278"/>
    </source>
</evidence>